<evidence type="ECO:0000313" key="3">
    <source>
        <dbReference type="Proteomes" id="UP000886595"/>
    </source>
</evidence>
<feature type="compositionally biased region" description="Basic and acidic residues" evidence="1">
    <location>
        <begin position="89"/>
        <end position="103"/>
    </location>
</feature>
<evidence type="ECO:0000313" key="2">
    <source>
        <dbReference type="EMBL" id="KAG2322365.1"/>
    </source>
</evidence>
<comment type="caution">
    <text evidence="2">The sequence shown here is derived from an EMBL/GenBank/DDBJ whole genome shotgun (WGS) entry which is preliminary data.</text>
</comment>
<feature type="compositionally biased region" description="Basic and acidic residues" evidence="1">
    <location>
        <begin position="112"/>
        <end position="130"/>
    </location>
</feature>
<feature type="compositionally biased region" description="Polar residues" evidence="1">
    <location>
        <begin position="156"/>
        <end position="171"/>
    </location>
</feature>
<feature type="region of interest" description="Disordered" evidence="1">
    <location>
        <begin position="247"/>
        <end position="267"/>
    </location>
</feature>
<feature type="compositionally biased region" description="Polar residues" evidence="1">
    <location>
        <begin position="131"/>
        <end position="143"/>
    </location>
</feature>
<proteinExistence type="predicted"/>
<feature type="compositionally biased region" description="Basic and acidic residues" evidence="1">
    <location>
        <begin position="40"/>
        <end position="49"/>
    </location>
</feature>
<accession>A0A8X7W4W4</accession>
<organism evidence="2 3">
    <name type="scientific">Brassica carinata</name>
    <name type="common">Ethiopian mustard</name>
    <name type="synonym">Abyssinian cabbage</name>
    <dbReference type="NCBI Taxonomy" id="52824"/>
    <lineage>
        <taxon>Eukaryota</taxon>
        <taxon>Viridiplantae</taxon>
        <taxon>Streptophyta</taxon>
        <taxon>Embryophyta</taxon>
        <taxon>Tracheophyta</taxon>
        <taxon>Spermatophyta</taxon>
        <taxon>Magnoliopsida</taxon>
        <taxon>eudicotyledons</taxon>
        <taxon>Gunneridae</taxon>
        <taxon>Pentapetalae</taxon>
        <taxon>rosids</taxon>
        <taxon>malvids</taxon>
        <taxon>Brassicales</taxon>
        <taxon>Brassicaceae</taxon>
        <taxon>Brassiceae</taxon>
        <taxon>Brassica</taxon>
    </lineage>
</organism>
<reference evidence="2 3" key="1">
    <citation type="submission" date="2020-02" db="EMBL/GenBank/DDBJ databases">
        <authorList>
            <person name="Ma Q."/>
            <person name="Huang Y."/>
            <person name="Song X."/>
            <person name="Pei D."/>
        </authorList>
    </citation>
    <scope>NUCLEOTIDE SEQUENCE [LARGE SCALE GENOMIC DNA]</scope>
    <source>
        <strain evidence="2">Sxm20200214</strain>
        <tissue evidence="2">Leaf</tissue>
    </source>
</reference>
<evidence type="ECO:0000256" key="1">
    <source>
        <dbReference type="SAM" id="MobiDB-lite"/>
    </source>
</evidence>
<protein>
    <submittedName>
        <fullName evidence="2">Uncharacterized protein</fullName>
    </submittedName>
</protein>
<dbReference type="Proteomes" id="UP000886595">
    <property type="component" value="Unassembled WGS sequence"/>
</dbReference>
<gene>
    <name evidence="2" type="ORF">Bca52824_015578</name>
</gene>
<name>A0A8X7W4W4_BRACI</name>
<feature type="region of interest" description="Disordered" evidence="1">
    <location>
        <begin position="1"/>
        <end position="197"/>
    </location>
</feature>
<keyword evidence="3" id="KW-1185">Reference proteome</keyword>
<dbReference type="OrthoDB" id="1135845at2759"/>
<sequence>MAGSMGNSRDKTLSNKRPRSPIGGAQQRSPTRASYPGQSREGKRQKEADSYWTSKAFSSKDAPMKKMEKRSEDKEERYPYHQKASVWNRLDESYEGQDRRKISEYNARPRQRTTDRYRDRETYRARERQYSRYSHQSQASQQAWKPRSQIAGGKSCSPSRTVTNLRPQRASTPEKADSQQTISGGLQERNERGGHGNGVLVVHQNETAEERLRRLKGKDIMQAEPVSVKKVPHAILTRDRGTVVIWEGGNRSPPNAPRSVISPHRLRDESEEPCLDLDNLMNSKHIDNMVMSREEEADVEKLVDEFGDVFMDETMIQNDDLLGDEPGQDAEVIDAISQLSPANAVLKRKSVASGIANKATQARTLQTKEKIIGASSVLQANSTQGRVGEA</sequence>
<feature type="compositionally biased region" description="Basic and acidic residues" evidence="1">
    <location>
        <begin position="62"/>
        <end position="79"/>
    </location>
</feature>
<dbReference type="AlphaFoldDB" id="A0A8X7W4W4"/>
<dbReference type="EMBL" id="JAAMPC010000003">
    <property type="protein sequence ID" value="KAG2322365.1"/>
    <property type="molecule type" value="Genomic_DNA"/>
</dbReference>